<dbReference type="SUPFAM" id="SSF51182">
    <property type="entry name" value="RmlC-like cupins"/>
    <property type="match status" value="1"/>
</dbReference>
<feature type="compositionally biased region" description="Low complexity" evidence="5">
    <location>
        <begin position="47"/>
        <end position="56"/>
    </location>
</feature>
<keyword evidence="3" id="KW-0238">DNA-binding</keyword>
<comment type="subcellular location">
    <subcellularLocation>
        <location evidence="1">Nucleus</location>
    </subcellularLocation>
</comment>
<dbReference type="GO" id="GO:0051382">
    <property type="term" value="P:kinetochore assembly"/>
    <property type="evidence" value="ECO:0007669"/>
    <property type="project" value="InterPro"/>
</dbReference>
<evidence type="ECO:0000313" key="7">
    <source>
        <dbReference type="EMBL" id="TIB80975.1"/>
    </source>
</evidence>
<dbReference type="InterPro" id="IPR014710">
    <property type="entry name" value="RmlC-like_jellyroll"/>
</dbReference>
<evidence type="ECO:0000313" key="8">
    <source>
        <dbReference type="Proteomes" id="UP000310685"/>
    </source>
</evidence>
<dbReference type="GO" id="GO:0019237">
    <property type="term" value="F:centromeric DNA binding"/>
    <property type="evidence" value="ECO:0007669"/>
    <property type="project" value="InterPro"/>
</dbReference>
<evidence type="ECO:0000259" key="6">
    <source>
        <dbReference type="Pfam" id="PF11699"/>
    </source>
</evidence>
<dbReference type="GO" id="GO:0051315">
    <property type="term" value="P:attachment of mitotic spindle microtubules to kinetochore"/>
    <property type="evidence" value="ECO:0007669"/>
    <property type="project" value="TreeGrafter"/>
</dbReference>
<reference evidence="7 8" key="1">
    <citation type="submission" date="2019-03" db="EMBL/GenBank/DDBJ databases">
        <title>Sequencing 25 genomes of Wallemia mellicola.</title>
        <authorList>
            <person name="Gostincar C."/>
        </authorList>
    </citation>
    <scope>NUCLEOTIDE SEQUENCE [LARGE SCALE GENOMIC DNA]</scope>
    <source>
        <strain evidence="7 8">EXF-6152</strain>
    </source>
</reference>
<dbReference type="AlphaFoldDB" id="A0A4T0MCZ1"/>
<sequence>MSKYRYDDPGVVGRKTGIRIGNVAKDADGLENLDDFFAEGLETNDGVFNDLDFGNDNDNDKRVNYSYNNDSSAMDIVNSEPVSPKNLLSSSLRRQPYASQPLPNDDHSDNEIYNEIPKSQPLPSRRQHKRKSRPATPPPPQRDENSPASMQDFDEGLPDENDNRESEERHARDEEQARIEEKKQKEQEKKKATETKKRDKEKAERERRRKERRAQLEREKKRQQEEEEENSREQERLSRLKSLSKGKKKQVAEEPSRVSPSPIPEEQYPEPEPEAYPEPLEDIQEEGQSREASPAVPPKRQRRRRSPTPPQSPLPEGQGWVAKTTSLTRQDSNYSDQIGTGVRRSKRRRIRPLASWALERTDFYGNVVGGPPIFNQSHFVDEGEKKRHAKETAKKREKEKEAEYYRTLDEKTKPAVLIRDDQGKEFKKDLVFTAKRSHVGKIKEGKLFEFKKFFTEPDHMASGLLVIDKDKHKPSKSSGDNTYVFYVIEGAAKIIVHESQFVVCQGGTFNIPRFNVYSIINYGLGPLKMFFTQIRIPPNNYNETDEVTTVATTSPVADGSFSNLTNKVDLSDNESVSSNRVLYDSD</sequence>
<dbReference type="Pfam" id="PF11699">
    <property type="entry name" value="CENP-C_C"/>
    <property type="match status" value="1"/>
</dbReference>
<feature type="domain" description="Mif2/CENP-C cupin" evidence="6">
    <location>
        <begin position="448"/>
        <end position="533"/>
    </location>
</feature>
<evidence type="ECO:0000256" key="5">
    <source>
        <dbReference type="SAM" id="MobiDB-lite"/>
    </source>
</evidence>
<feature type="compositionally biased region" description="Basic and acidic residues" evidence="5">
    <location>
        <begin position="161"/>
        <end position="206"/>
    </location>
</feature>
<dbReference type="GO" id="GO:0005634">
    <property type="term" value="C:nucleus"/>
    <property type="evidence" value="ECO:0007669"/>
    <property type="project" value="UniProtKB-SubCell"/>
</dbReference>
<feature type="compositionally biased region" description="Polar residues" evidence="5">
    <location>
        <begin position="323"/>
        <end position="338"/>
    </location>
</feature>
<feature type="compositionally biased region" description="Polar residues" evidence="5">
    <location>
        <begin position="86"/>
        <end position="102"/>
    </location>
</feature>
<organism evidence="7 8">
    <name type="scientific">Wallemia mellicola</name>
    <dbReference type="NCBI Taxonomy" id="1708541"/>
    <lineage>
        <taxon>Eukaryota</taxon>
        <taxon>Fungi</taxon>
        <taxon>Dikarya</taxon>
        <taxon>Basidiomycota</taxon>
        <taxon>Wallemiomycotina</taxon>
        <taxon>Wallemiomycetes</taxon>
        <taxon>Wallemiales</taxon>
        <taxon>Wallemiaceae</taxon>
        <taxon>Wallemia</taxon>
    </lineage>
</organism>
<keyword evidence="4" id="KW-0539">Nucleus</keyword>
<evidence type="ECO:0000256" key="2">
    <source>
        <dbReference type="ARBA" id="ARBA00010291"/>
    </source>
</evidence>
<comment type="similarity">
    <text evidence="2">Belongs to the CENP-C/MIF2 family.</text>
</comment>
<name>A0A4T0MCZ1_9BASI</name>
<dbReference type="InterPro" id="IPR025974">
    <property type="entry name" value="Mif2/CENP-C_cupin"/>
</dbReference>
<protein>
    <recommendedName>
        <fullName evidence="6">Mif2/CENP-C cupin domain-containing protein</fullName>
    </recommendedName>
</protein>
<dbReference type="GO" id="GO:0051455">
    <property type="term" value="P:spindle attachment to meiosis I kinetochore"/>
    <property type="evidence" value="ECO:0007669"/>
    <property type="project" value="TreeGrafter"/>
</dbReference>
<gene>
    <name evidence="7" type="ORF">E3Q22_01592</name>
</gene>
<dbReference type="EMBL" id="SPRC01000012">
    <property type="protein sequence ID" value="TIB80975.1"/>
    <property type="molecule type" value="Genomic_DNA"/>
</dbReference>
<evidence type="ECO:0000256" key="1">
    <source>
        <dbReference type="ARBA" id="ARBA00004123"/>
    </source>
</evidence>
<feature type="region of interest" description="Disordered" evidence="5">
    <location>
        <begin position="47"/>
        <end position="347"/>
    </location>
</feature>
<dbReference type="InterPro" id="IPR011051">
    <property type="entry name" value="RmlC_Cupin_sf"/>
</dbReference>
<dbReference type="GO" id="GO:0000776">
    <property type="term" value="C:kinetochore"/>
    <property type="evidence" value="ECO:0007669"/>
    <property type="project" value="InterPro"/>
</dbReference>
<evidence type="ECO:0000256" key="4">
    <source>
        <dbReference type="ARBA" id="ARBA00023242"/>
    </source>
</evidence>
<evidence type="ECO:0000256" key="3">
    <source>
        <dbReference type="ARBA" id="ARBA00023125"/>
    </source>
</evidence>
<accession>A0A4T0MCZ1</accession>
<feature type="compositionally biased region" description="Basic and acidic residues" evidence="5">
    <location>
        <begin position="213"/>
        <end position="224"/>
    </location>
</feature>
<dbReference type="PANTHER" id="PTHR16684">
    <property type="entry name" value="CENTROMERE PROTEIN C"/>
    <property type="match status" value="1"/>
</dbReference>
<proteinExistence type="inferred from homology"/>
<dbReference type="InterPro" id="IPR028386">
    <property type="entry name" value="CENP-C/Mif2/cnp3"/>
</dbReference>
<comment type="caution">
    <text evidence="7">The sequence shown here is derived from an EMBL/GenBank/DDBJ whole genome shotgun (WGS) entry which is preliminary data.</text>
</comment>
<dbReference type="PANTHER" id="PTHR16684:SF11">
    <property type="entry name" value="CENTROMERE PROTEIN C"/>
    <property type="match status" value="1"/>
</dbReference>
<dbReference type="Gene3D" id="2.60.120.10">
    <property type="entry name" value="Jelly Rolls"/>
    <property type="match status" value="1"/>
</dbReference>
<dbReference type="Proteomes" id="UP000310685">
    <property type="component" value="Unassembled WGS sequence"/>
</dbReference>
<feature type="compositionally biased region" description="Acidic residues" evidence="5">
    <location>
        <begin position="267"/>
        <end position="285"/>
    </location>
</feature>